<keyword evidence="3 10" id="KW-0808">Transferase</keyword>
<dbReference type="InterPro" id="IPR016064">
    <property type="entry name" value="NAD/diacylglycerol_kinase_sf"/>
</dbReference>
<dbReference type="SMART" id="SM00046">
    <property type="entry name" value="DAGKc"/>
    <property type="match status" value="1"/>
</dbReference>
<dbReference type="PANTHER" id="PTHR12358">
    <property type="entry name" value="SPHINGOSINE KINASE"/>
    <property type="match status" value="1"/>
</dbReference>
<feature type="domain" description="DAGKc" evidence="9">
    <location>
        <begin position="1"/>
        <end position="131"/>
    </location>
</feature>
<sequence length="316" mass="33579">MTGPRCAVVVNPTKVADLDQLRRTVERGLARAGWPAPRWYETTPEDPGRGQAKKAVAEGAELVFACGGDGTVTAVVTALAGSDVALAVLPAGTGNLLAANLGLGNDPATGLEVALEGGRRRIDVGAIDDRCFVVMAGMGFDAQMLEDTSEKAKKRIGWLAYVGGAAKHLLDRPMRTRIRLDGGPPMPRRPAAVIVGNVGRLQGGVRLLSKAEPDDGKFDVAILSPTNLAHWAALAWAVVSRRERVPLMETYTASRVEIYSNRAQARQLDGDTIAPGKVMKIHLRPKALLLCVPQPDADPDLAYDASAVARRAKEKA</sequence>
<dbReference type="Pfam" id="PF00781">
    <property type="entry name" value="DAGK_cat"/>
    <property type="match status" value="1"/>
</dbReference>
<evidence type="ECO:0000256" key="7">
    <source>
        <dbReference type="ARBA" id="ARBA00023209"/>
    </source>
</evidence>
<protein>
    <submittedName>
        <fullName evidence="10">Diacylglycerol/lipid kinase family protein</fullName>
        <ecNumber evidence="10">2.7.1.-</ecNumber>
    </submittedName>
</protein>
<dbReference type="Pfam" id="PF19279">
    <property type="entry name" value="YegS_C"/>
    <property type="match status" value="1"/>
</dbReference>
<dbReference type="RefSeq" id="WP_378065655.1">
    <property type="nucleotide sequence ID" value="NZ_JBHSBL010000006.1"/>
</dbReference>
<dbReference type="GO" id="GO:0016301">
    <property type="term" value="F:kinase activity"/>
    <property type="evidence" value="ECO:0007669"/>
    <property type="project" value="UniProtKB-KW"/>
</dbReference>
<evidence type="ECO:0000256" key="1">
    <source>
        <dbReference type="ARBA" id="ARBA00001946"/>
    </source>
</evidence>
<keyword evidence="11" id="KW-1185">Reference proteome</keyword>
<dbReference type="InterPro" id="IPR017438">
    <property type="entry name" value="ATP-NAD_kinase_N"/>
</dbReference>
<evidence type="ECO:0000313" key="10">
    <source>
        <dbReference type="EMBL" id="MFC4064607.1"/>
    </source>
</evidence>
<dbReference type="InterPro" id="IPR045540">
    <property type="entry name" value="YegS/DAGK_C"/>
</dbReference>
<reference evidence="11" key="1">
    <citation type="journal article" date="2019" name="Int. J. Syst. Evol. Microbiol.">
        <title>The Global Catalogue of Microorganisms (GCM) 10K type strain sequencing project: providing services to taxonomists for standard genome sequencing and annotation.</title>
        <authorList>
            <consortium name="The Broad Institute Genomics Platform"/>
            <consortium name="The Broad Institute Genome Sequencing Center for Infectious Disease"/>
            <person name="Wu L."/>
            <person name="Ma J."/>
        </authorList>
    </citation>
    <scope>NUCLEOTIDE SEQUENCE [LARGE SCALE GENOMIC DNA]</scope>
    <source>
        <strain evidence="11">TBRC 5832</strain>
    </source>
</reference>
<keyword evidence="8" id="KW-1208">Phospholipid metabolism</keyword>
<dbReference type="PANTHER" id="PTHR12358:SF106">
    <property type="entry name" value="LIPID KINASE YEGS"/>
    <property type="match status" value="1"/>
</dbReference>
<dbReference type="Gene3D" id="3.40.50.10330">
    <property type="entry name" value="Probable inorganic polyphosphate/atp-NAD kinase, domain 1"/>
    <property type="match status" value="1"/>
</dbReference>
<keyword evidence="7" id="KW-0444">Lipid biosynthesis</keyword>
<dbReference type="SUPFAM" id="SSF111331">
    <property type="entry name" value="NAD kinase/diacylglycerol kinase-like"/>
    <property type="match status" value="1"/>
</dbReference>
<comment type="caution">
    <text evidence="10">The sequence shown here is derived from an EMBL/GenBank/DDBJ whole genome shotgun (WGS) entry which is preliminary data.</text>
</comment>
<evidence type="ECO:0000256" key="8">
    <source>
        <dbReference type="ARBA" id="ARBA00023264"/>
    </source>
</evidence>
<proteinExistence type="inferred from homology"/>
<evidence type="ECO:0000259" key="9">
    <source>
        <dbReference type="PROSITE" id="PS50146"/>
    </source>
</evidence>
<dbReference type="EMBL" id="JBHSBL010000006">
    <property type="protein sequence ID" value="MFC4064607.1"/>
    <property type="molecule type" value="Genomic_DNA"/>
</dbReference>
<organism evidence="10 11">
    <name type="scientific">Actinoplanes subglobosus</name>
    <dbReference type="NCBI Taxonomy" id="1547892"/>
    <lineage>
        <taxon>Bacteria</taxon>
        <taxon>Bacillati</taxon>
        <taxon>Actinomycetota</taxon>
        <taxon>Actinomycetes</taxon>
        <taxon>Micromonosporales</taxon>
        <taxon>Micromonosporaceae</taxon>
        <taxon>Actinoplanes</taxon>
    </lineage>
</organism>
<comment type="cofactor">
    <cofactor evidence="1">
        <name>Mg(2+)</name>
        <dbReference type="ChEBI" id="CHEBI:18420"/>
    </cofactor>
</comment>
<evidence type="ECO:0000256" key="4">
    <source>
        <dbReference type="ARBA" id="ARBA00022741"/>
    </source>
</evidence>
<keyword evidence="5 10" id="KW-0418">Kinase</keyword>
<evidence type="ECO:0000256" key="6">
    <source>
        <dbReference type="ARBA" id="ARBA00022840"/>
    </source>
</evidence>
<keyword evidence="4" id="KW-0547">Nucleotide-binding</keyword>
<keyword evidence="6" id="KW-0067">ATP-binding</keyword>
<keyword evidence="7" id="KW-0594">Phospholipid biosynthesis</keyword>
<dbReference type="InterPro" id="IPR050187">
    <property type="entry name" value="Lipid_Phosphate_FormReg"/>
</dbReference>
<dbReference type="EC" id="2.7.1.-" evidence="10"/>
<evidence type="ECO:0000256" key="3">
    <source>
        <dbReference type="ARBA" id="ARBA00022679"/>
    </source>
</evidence>
<name>A0ABV8IKN0_9ACTN</name>
<dbReference type="Gene3D" id="2.60.200.40">
    <property type="match status" value="1"/>
</dbReference>
<dbReference type="PROSITE" id="PS50146">
    <property type="entry name" value="DAGK"/>
    <property type="match status" value="1"/>
</dbReference>
<gene>
    <name evidence="10" type="ORF">ACFO0C_06670</name>
</gene>
<accession>A0ABV8IKN0</accession>
<dbReference type="InterPro" id="IPR001206">
    <property type="entry name" value="Diacylglycerol_kinase_cat_dom"/>
</dbReference>
<comment type="similarity">
    <text evidence="2">Belongs to the diacylglycerol/lipid kinase family.</text>
</comment>
<evidence type="ECO:0000256" key="2">
    <source>
        <dbReference type="ARBA" id="ARBA00005983"/>
    </source>
</evidence>
<evidence type="ECO:0000313" key="11">
    <source>
        <dbReference type="Proteomes" id="UP001595867"/>
    </source>
</evidence>
<evidence type="ECO:0000256" key="5">
    <source>
        <dbReference type="ARBA" id="ARBA00022777"/>
    </source>
</evidence>
<keyword evidence="7" id="KW-0443">Lipid metabolism</keyword>
<dbReference type="Proteomes" id="UP001595867">
    <property type="component" value="Unassembled WGS sequence"/>
</dbReference>